<dbReference type="PANTHER" id="PTHR16056">
    <property type="entry name" value="REGULATOR OF MICROTUBULE DYNAMICS PROTEIN"/>
    <property type="match status" value="1"/>
</dbReference>
<dbReference type="InterPro" id="IPR049039">
    <property type="entry name" value="RMD1-3_a_helical_rpt"/>
</dbReference>
<dbReference type="InterPro" id="IPR011990">
    <property type="entry name" value="TPR-like_helical_dom_sf"/>
</dbReference>
<evidence type="ECO:0000256" key="4">
    <source>
        <dbReference type="ARBA" id="ARBA00022737"/>
    </source>
</evidence>
<keyword evidence="6" id="KW-0206">Cytoskeleton</keyword>
<comment type="caution">
    <text evidence="10">The sequence shown here is derived from an EMBL/GenBank/DDBJ whole genome shotgun (WGS) entry which is preliminary data.</text>
</comment>
<protein>
    <recommendedName>
        <fullName evidence="7">Regulator of microtubule dynamics protein 1</fullName>
    </recommendedName>
    <alternativeName>
        <fullName evidence="8">Protein FAM82B</fullName>
    </alternativeName>
</protein>
<keyword evidence="11" id="KW-1185">Reference proteome</keyword>
<accession>A0ABS7CXI2</accession>
<dbReference type="Proteomes" id="UP000813018">
    <property type="component" value="Unassembled WGS sequence"/>
</dbReference>
<evidence type="ECO:0000256" key="9">
    <source>
        <dbReference type="SAM" id="SignalP"/>
    </source>
</evidence>
<feature type="signal peptide" evidence="9">
    <location>
        <begin position="1"/>
        <end position="22"/>
    </location>
</feature>
<name>A0ABS7CXI2_9BACT</name>
<evidence type="ECO:0000256" key="3">
    <source>
        <dbReference type="ARBA" id="ARBA00022490"/>
    </source>
</evidence>
<dbReference type="SUPFAM" id="SSF48452">
    <property type="entry name" value="TPR-like"/>
    <property type="match status" value="1"/>
</dbReference>
<evidence type="ECO:0000256" key="6">
    <source>
        <dbReference type="ARBA" id="ARBA00023212"/>
    </source>
</evidence>
<comment type="subunit">
    <text evidence="2">Interacts with microtubules.</text>
</comment>
<feature type="chain" id="PRO_5047016559" description="Regulator of microtubule dynamics protein 1" evidence="9">
    <location>
        <begin position="23"/>
        <end position="261"/>
    </location>
</feature>
<reference evidence="10 11" key="1">
    <citation type="journal article" date="2016" name="Int. J. Syst. Evol. Microbiol.">
        <title>Pontibacter aydingkolensis sp. nov., isolated from soil of a salt lake.</title>
        <authorList>
            <person name="Osman G."/>
            <person name="Zhang T."/>
            <person name="Lou K."/>
            <person name="Gao Y."/>
            <person name="Chang W."/>
            <person name="Lin Q."/>
            <person name="Yang H.M."/>
            <person name="Huo X.D."/>
            <person name="Wang N."/>
        </authorList>
    </citation>
    <scope>NUCLEOTIDE SEQUENCE [LARGE SCALE GENOMIC DNA]</scope>
    <source>
        <strain evidence="10 11">KACC 19255</strain>
    </source>
</reference>
<evidence type="ECO:0000256" key="8">
    <source>
        <dbReference type="ARBA" id="ARBA00041958"/>
    </source>
</evidence>
<evidence type="ECO:0000256" key="7">
    <source>
        <dbReference type="ARBA" id="ARBA00039966"/>
    </source>
</evidence>
<comment type="subcellular location">
    <subcellularLocation>
        <location evidence="1">Cytoplasm</location>
        <location evidence="1">Cytoskeleton</location>
    </subcellularLocation>
</comment>
<keyword evidence="3" id="KW-0963">Cytoplasm</keyword>
<evidence type="ECO:0000313" key="11">
    <source>
        <dbReference type="Proteomes" id="UP000813018"/>
    </source>
</evidence>
<proteinExistence type="predicted"/>
<evidence type="ECO:0000256" key="1">
    <source>
        <dbReference type="ARBA" id="ARBA00004245"/>
    </source>
</evidence>
<dbReference type="EMBL" id="JAHYXK010000015">
    <property type="protein sequence ID" value="MBW7468493.1"/>
    <property type="molecule type" value="Genomic_DNA"/>
</dbReference>
<keyword evidence="5" id="KW-0802">TPR repeat</keyword>
<gene>
    <name evidence="10" type="ORF">K0O23_15560</name>
</gene>
<dbReference type="PANTHER" id="PTHR16056:SF16">
    <property type="entry name" value="REGULATOR OF MICROTUBULE DYNAMICS PROTEIN 1"/>
    <property type="match status" value="1"/>
</dbReference>
<dbReference type="Pfam" id="PF21033">
    <property type="entry name" value="RMD1-3"/>
    <property type="match status" value="1"/>
</dbReference>
<dbReference type="RefSeq" id="WP_219878365.1">
    <property type="nucleotide sequence ID" value="NZ_JAHYXK010000015.1"/>
</dbReference>
<keyword evidence="4" id="KW-0677">Repeat</keyword>
<dbReference type="Gene3D" id="1.25.40.10">
    <property type="entry name" value="Tetratricopeptide repeat domain"/>
    <property type="match status" value="2"/>
</dbReference>
<evidence type="ECO:0000256" key="2">
    <source>
        <dbReference type="ARBA" id="ARBA00011375"/>
    </source>
</evidence>
<keyword evidence="9" id="KW-0732">Signal</keyword>
<evidence type="ECO:0000313" key="10">
    <source>
        <dbReference type="EMBL" id="MBW7468493.1"/>
    </source>
</evidence>
<organism evidence="10 11">
    <name type="scientific">Pontibacter aydingkolensis</name>
    <dbReference type="NCBI Taxonomy" id="1911536"/>
    <lineage>
        <taxon>Bacteria</taxon>
        <taxon>Pseudomonadati</taxon>
        <taxon>Bacteroidota</taxon>
        <taxon>Cytophagia</taxon>
        <taxon>Cytophagales</taxon>
        <taxon>Hymenobacteraceae</taxon>
        <taxon>Pontibacter</taxon>
    </lineage>
</organism>
<evidence type="ECO:0000256" key="5">
    <source>
        <dbReference type="ARBA" id="ARBA00022803"/>
    </source>
</evidence>
<sequence length="261" mass="29221">MKRLFKAFPVILVLFCTPFACMANGGASGNDKLLQRAEQLLSSYKDSEALVVYEQVLEEAEDNYIALCKASYLHSRISERYTDETKKLQHVAKAREYANRAYAINPRDAESNYVMALSVGSQGLLSGPKERLSSIHEVKSFVDAALAADAKHAGAWHILGRWHFKMANLNFAEKAASKFLFGGVCSVSTNKDAADAIEKAIVYNPNNIRYYFDLALIYNEMKDTEACIATLTKALTLPLDTKEELELSRRCKIMLQEKKNT</sequence>